<dbReference type="InterPro" id="IPR001387">
    <property type="entry name" value="Cro/C1-type_HTH"/>
</dbReference>
<dbReference type="GO" id="GO:0005524">
    <property type="term" value="F:ATP binding"/>
    <property type="evidence" value="ECO:0007669"/>
    <property type="project" value="UniProtKB-KW"/>
</dbReference>
<accession>A0A5C4WZL3</accession>
<comment type="similarity">
    <text evidence="9">Belongs to the MntA antitoxin family.</text>
</comment>
<dbReference type="CDD" id="cd00093">
    <property type="entry name" value="HTH_XRE"/>
    <property type="match status" value="1"/>
</dbReference>
<keyword evidence="5" id="KW-0479">Metal-binding</keyword>
<name>A0A5C4WZL3_9MICO</name>
<keyword evidence="2" id="KW-1277">Toxin-antitoxin system</keyword>
<evidence type="ECO:0000256" key="7">
    <source>
        <dbReference type="ARBA" id="ARBA00022840"/>
    </source>
</evidence>
<dbReference type="SUPFAM" id="SSF47413">
    <property type="entry name" value="lambda repressor-like DNA-binding domains"/>
    <property type="match status" value="1"/>
</dbReference>
<keyword evidence="3" id="KW-0808">Transferase</keyword>
<gene>
    <name evidence="11" type="ORF">FHQ09_14285</name>
</gene>
<proteinExistence type="inferred from homology"/>
<keyword evidence="6" id="KW-0547">Nucleotide-binding</keyword>
<comment type="cofactor">
    <cofactor evidence="1">
        <name>Mg(2+)</name>
        <dbReference type="ChEBI" id="CHEBI:18420"/>
    </cofactor>
</comment>
<dbReference type="SUPFAM" id="SSF81301">
    <property type="entry name" value="Nucleotidyltransferase"/>
    <property type="match status" value="1"/>
</dbReference>
<evidence type="ECO:0000256" key="2">
    <source>
        <dbReference type="ARBA" id="ARBA00022649"/>
    </source>
</evidence>
<dbReference type="InterPro" id="IPR002934">
    <property type="entry name" value="Polymerase_NTP_transf_dom"/>
</dbReference>
<dbReference type="AlphaFoldDB" id="A0A5C4WZL3"/>
<dbReference type="Gene3D" id="1.10.260.40">
    <property type="entry name" value="lambda repressor-like DNA-binding domains"/>
    <property type="match status" value="1"/>
</dbReference>
<dbReference type="GO" id="GO:0046872">
    <property type="term" value="F:metal ion binding"/>
    <property type="evidence" value="ECO:0007669"/>
    <property type="project" value="UniProtKB-KW"/>
</dbReference>
<reference evidence="11 12" key="1">
    <citation type="submission" date="2019-06" db="EMBL/GenBank/DDBJ databases">
        <authorList>
            <person name="Mardanova A.M."/>
            <person name="Pudova D.S."/>
            <person name="Shagimardanova E.I."/>
            <person name="Gogoleva N.E."/>
            <person name="Lutfullin M.T."/>
            <person name="Hadieva G.F."/>
            <person name="Sharipova M.R."/>
        </authorList>
    </citation>
    <scope>NUCLEOTIDE SEQUENCE [LARGE SCALE GENOMIC DNA]</scope>
    <source>
        <strain evidence="11 12">MG-1</strain>
    </source>
</reference>
<dbReference type="PROSITE" id="PS50943">
    <property type="entry name" value="HTH_CROC1"/>
    <property type="match status" value="1"/>
</dbReference>
<evidence type="ECO:0000259" key="10">
    <source>
        <dbReference type="PROSITE" id="PS50943"/>
    </source>
</evidence>
<dbReference type="Proteomes" id="UP000314223">
    <property type="component" value="Unassembled WGS sequence"/>
</dbReference>
<evidence type="ECO:0000256" key="9">
    <source>
        <dbReference type="ARBA" id="ARBA00038276"/>
    </source>
</evidence>
<dbReference type="Gene3D" id="3.30.460.10">
    <property type="entry name" value="Beta Polymerase, domain 2"/>
    <property type="match status" value="1"/>
</dbReference>
<dbReference type="InterPro" id="IPR052038">
    <property type="entry name" value="Type-VII_TA_antitoxin"/>
</dbReference>
<evidence type="ECO:0000256" key="4">
    <source>
        <dbReference type="ARBA" id="ARBA00022695"/>
    </source>
</evidence>
<dbReference type="InterPro" id="IPR043519">
    <property type="entry name" value="NT_sf"/>
</dbReference>
<evidence type="ECO:0000256" key="1">
    <source>
        <dbReference type="ARBA" id="ARBA00001946"/>
    </source>
</evidence>
<organism evidence="11 12">
    <name type="scientific">Brevibacterium sediminis</name>
    <dbReference type="NCBI Taxonomy" id="1857024"/>
    <lineage>
        <taxon>Bacteria</taxon>
        <taxon>Bacillati</taxon>
        <taxon>Actinomycetota</taxon>
        <taxon>Actinomycetes</taxon>
        <taxon>Micrococcales</taxon>
        <taxon>Brevibacteriaceae</taxon>
        <taxon>Brevibacterium</taxon>
    </lineage>
</organism>
<comment type="caution">
    <text evidence="11">The sequence shown here is derived from an EMBL/GenBank/DDBJ whole genome shotgun (WGS) entry which is preliminary data.</text>
</comment>
<dbReference type="Pfam" id="PF01909">
    <property type="entry name" value="NTP_transf_2"/>
    <property type="match status" value="1"/>
</dbReference>
<evidence type="ECO:0000256" key="3">
    <source>
        <dbReference type="ARBA" id="ARBA00022679"/>
    </source>
</evidence>
<dbReference type="PANTHER" id="PTHR33571">
    <property type="entry name" value="SSL8005 PROTEIN"/>
    <property type="match status" value="1"/>
</dbReference>
<sequence>MGRFQSDNPGELIREARLDLGITQTELARRAGLSQSSLAQIESGKRNVSSEMLERVLKAADYRPSLALEMAFERIRDEADRLGLRNLRVFGSVARGDDGFNSDIDFLVTADEEVDLFDLALFGERVRQITGFPADVVVDDGPIPPGWQAMREAVPV</sequence>
<evidence type="ECO:0000256" key="8">
    <source>
        <dbReference type="ARBA" id="ARBA00022842"/>
    </source>
</evidence>
<feature type="domain" description="HTH cro/C1-type" evidence="10">
    <location>
        <begin position="13"/>
        <end position="67"/>
    </location>
</feature>
<dbReference type="CDD" id="cd05403">
    <property type="entry name" value="NT_KNTase_like"/>
    <property type="match status" value="1"/>
</dbReference>
<evidence type="ECO:0000313" key="12">
    <source>
        <dbReference type="Proteomes" id="UP000314223"/>
    </source>
</evidence>
<dbReference type="InterPro" id="IPR010982">
    <property type="entry name" value="Lambda_DNA-bd_dom_sf"/>
</dbReference>
<evidence type="ECO:0000256" key="5">
    <source>
        <dbReference type="ARBA" id="ARBA00022723"/>
    </source>
</evidence>
<evidence type="ECO:0000256" key="6">
    <source>
        <dbReference type="ARBA" id="ARBA00022741"/>
    </source>
</evidence>
<dbReference type="SMART" id="SM00530">
    <property type="entry name" value="HTH_XRE"/>
    <property type="match status" value="1"/>
</dbReference>
<protein>
    <submittedName>
        <fullName evidence="11">XRE family transcriptional regulator</fullName>
    </submittedName>
</protein>
<dbReference type="Pfam" id="PF01381">
    <property type="entry name" value="HTH_3"/>
    <property type="match status" value="1"/>
</dbReference>
<dbReference type="RefSeq" id="WP_139469487.1">
    <property type="nucleotide sequence ID" value="NZ_VDMQ01000009.1"/>
</dbReference>
<keyword evidence="8" id="KW-0460">Magnesium</keyword>
<evidence type="ECO:0000313" key="11">
    <source>
        <dbReference type="EMBL" id="TNM53553.1"/>
    </source>
</evidence>
<keyword evidence="4" id="KW-0548">Nucleotidyltransferase</keyword>
<dbReference type="GO" id="GO:0003677">
    <property type="term" value="F:DNA binding"/>
    <property type="evidence" value="ECO:0007669"/>
    <property type="project" value="InterPro"/>
</dbReference>
<dbReference type="GO" id="GO:0016779">
    <property type="term" value="F:nucleotidyltransferase activity"/>
    <property type="evidence" value="ECO:0007669"/>
    <property type="project" value="UniProtKB-KW"/>
</dbReference>
<keyword evidence="7" id="KW-0067">ATP-binding</keyword>
<dbReference type="EMBL" id="VDMQ01000009">
    <property type="protein sequence ID" value="TNM53553.1"/>
    <property type="molecule type" value="Genomic_DNA"/>
</dbReference>
<dbReference type="PANTHER" id="PTHR33571:SF12">
    <property type="entry name" value="BSL3053 PROTEIN"/>
    <property type="match status" value="1"/>
</dbReference>